<dbReference type="EMBL" id="JAPEUY010000001">
    <property type="protein sequence ID" value="KAJ4377897.1"/>
    <property type="molecule type" value="Genomic_DNA"/>
</dbReference>
<evidence type="ECO:0000313" key="2">
    <source>
        <dbReference type="Proteomes" id="UP001140560"/>
    </source>
</evidence>
<reference evidence="1" key="1">
    <citation type="submission" date="2022-10" db="EMBL/GenBank/DDBJ databases">
        <title>Tapping the CABI collections for fungal endophytes: first genome assemblies for Collariella, Neodidymelliopsis, Ascochyta clinopodiicola, Didymella pomorum, Didymosphaeria variabile, Neocosmospora piperis and Neocucurbitaria cava.</title>
        <authorList>
            <person name="Hill R."/>
        </authorList>
    </citation>
    <scope>NUCLEOTIDE SEQUENCE</scope>
    <source>
        <strain evidence="1">IMI 356814</strain>
    </source>
</reference>
<comment type="caution">
    <text evidence="1">The sequence shown here is derived from an EMBL/GenBank/DDBJ whole genome shotgun (WGS) entry which is preliminary data.</text>
</comment>
<dbReference type="OrthoDB" id="6105938at2759"/>
<protein>
    <submittedName>
        <fullName evidence="1">Uncharacterized protein</fullName>
    </submittedName>
</protein>
<gene>
    <name evidence="1" type="ORF">N0V83_000727</name>
</gene>
<dbReference type="PANTHER" id="PTHR38846:SF1">
    <property type="entry name" value="C3H1-TYPE DOMAIN-CONTAINING PROTEIN"/>
    <property type="match status" value="1"/>
</dbReference>
<dbReference type="AlphaFoldDB" id="A0A9W8YKE1"/>
<keyword evidence="2" id="KW-1185">Reference proteome</keyword>
<organism evidence="1 2">
    <name type="scientific">Neocucurbitaria cava</name>
    <dbReference type="NCBI Taxonomy" id="798079"/>
    <lineage>
        <taxon>Eukaryota</taxon>
        <taxon>Fungi</taxon>
        <taxon>Dikarya</taxon>
        <taxon>Ascomycota</taxon>
        <taxon>Pezizomycotina</taxon>
        <taxon>Dothideomycetes</taxon>
        <taxon>Pleosporomycetidae</taxon>
        <taxon>Pleosporales</taxon>
        <taxon>Pleosporineae</taxon>
        <taxon>Cucurbitariaceae</taxon>
        <taxon>Neocucurbitaria</taxon>
    </lineage>
</organism>
<evidence type="ECO:0000313" key="1">
    <source>
        <dbReference type="EMBL" id="KAJ4377897.1"/>
    </source>
</evidence>
<dbReference type="Proteomes" id="UP001140560">
    <property type="component" value="Unassembled WGS sequence"/>
</dbReference>
<name>A0A9W8YKE1_9PLEO</name>
<accession>A0A9W8YKE1</accession>
<sequence>MSTHPNAPAPPQELIDWFSSFPPFVYDPNAGIQSNFDRLAAQRQWGHKLKNKRWYECQKIAFAALYGDATDASKLEKWQELCREVHIMNPPPSITQCRKVLGSPNVRVNIVNLIDHRLTGVPVIRFPNYATFRDYTKNRMFPREEAKEEGFLKALLRRL</sequence>
<dbReference type="PANTHER" id="PTHR38846">
    <property type="entry name" value="C3H1-TYPE DOMAIN-CONTAINING PROTEIN"/>
    <property type="match status" value="1"/>
</dbReference>
<proteinExistence type="predicted"/>